<keyword evidence="3" id="KW-1185">Reference proteome</keyword>
<dbReference type="InterPro" id="IPR011042">
    <property type="entry name" value="6-blade_b-propeller_TolB-like"/>
</dbReference>
<dbReference type="Pfam" id="PF08450">
    <property type="entry name" value="SGL"/>
    <property type="match status" value="1"/>
</dbReference>
<feature type="domain" description="SMP-30/Gluconolactonase/LRE-like region" evidence="1">
    <location>
        <begin position="119"/>
        <end position="361"/>
    </location>
</feature>
<dbReference type="InterPro" id="IPR052988">
    <property type="entry name" value="Oryzine_lactonohydrolase"/>
</dbReference>
<accession>A0ABR0EVL2</accession>
<dbReference type="Proteomes" id="UP001305779">
    <property type="component" value="Unassembled WGS sequence"/>
</dbReference>
<dbReference type="PANTHER" id="PTHR47064">
    <property type="entry name" value="PUTATIVE (AFU_ORTHOLOGUE AFUA_1G08990)-RELATED"/>
    <property type="match status" value="1"/>
</dbReference>
<evidence type="ECO:0000313" key="3">
    <source>
        <dbReference type="Proteomes" id="UP001305779"/>
    </source>
</evidence>
<reference evidence="2 3" key="1">
    <citation type="journal article" date="2023" name="G3 (Bethesda)">
        <title>A chromosome-level genome assembly of Zasmidium syzygii isolated from banana leaves.</title>
        <authorList>
            <person name="van Westerhoven A.C."/>
            <person name="Mehrabi R."/>
            <person name="Talebi R."/>
            <person name="Steentjes M.B.F."/>
            <person name="Corcolon B."/>
            <person name="Chong P.A."/>
            <person name="Kema G.H.J."/>
            <person name="Seidl M.F."/>
        </authorList>
    </citation>
    <scope>NUCLEOTIDE SEQUENCE [LARGE SCALE GENOMIC DNA]</scope>
    <source>
        <strain evidence="2 3">P124</strain>
    </source>
</reference>
<dbReference type="SUPFAM" id="SSF63829">
    <property type="entry name" value="Calcium-dependent phosphotriesterase"/>
    <property type="match status" value="1"/>
</dbReference>
<organism evidence="2 3">
    <name type="scientific">Zasmidium cellare</name>
    <name type="common">Wine cellar mold</name>
    <name type="synonym">Racodium cellare</name>
    <dbReference type="NCBI Taxonomy" id="395010"/>
    <lineage>
        <taxon>Eukaryota</taxon>
        <taxon>Fungi</taxon>
        <taxon>Dikarya</taxon>
        <taxon>Ascomycota</taxon>
        <taxon>Pezizomycotina</taxon>
        <taxon>Dothideomycetes</taxon>
        <taxon>Dothideomycetidae</taxon>
        <taxon>Mycosphaerellales</taxon>
        <taxon>Mycosphaerellaceae</taxon>
        <taxon>Zasmidium</taxon>
    </lineage>
</organism>
<dbReference type="InterPro" id="IPR013658">
    <property type="entry name" value="SGL"/>
</dbReference>
<protein>
    <recommendedName>
        <fullName evidence="1">SMP-30/Gluconolactonase/LRE-like region domain-containing protein</fullName>
    </recommendedName>
</protein>
<name>A0ABR0EVL2_ZASCE</name>
<comment type="caution">
    <text evidence="2">The sequence shown here is derived from an EMBL/GenBank/DDBJ whole genome shotgun (WGS) entry which is preliminary data.</text>
</comment>
<dbReference type="Gene3D" id="2.120.10.30">
    <property type="entry name" value="TolB, C-terminal domain"/>
    <property type="match status" value="1"/>
</dbReference>
<proteinExistence type="predicted"/>
<sequence length="418" mass="45456">MDIIANLFPGSFQPSLQPASTCLETHGAILNALPASHSALNAVSVNQNVAVIPGEWQSGDIPSPFYDITPTEPCVTAAFAQIKNADFISFDDAFLDVLGVDAKLERIQSFPQGQWHVHEAPVYLPETNELLYSDTSLAGLLYAINIDTHEVRKIPSDPPLQNVNGGTYHRGKVYVATNGGSVRGIFELNVTTGRTEAMVNNYRGRHLNSPNDLIFDSRSNMYFTDPTYGIAQNWPGVQAPELPNAIYRFDPRTKALQALSSSALVMPNGLALSADEKTLYVADSNSSHLEPASQRAVFAFDIRQGGLLDHPRLIYQVESGWPDGLRVTESGLLVIAVAGGADIIDPNTGTLLGRINTPGDIIFNLEPARGKGVWLLTGQKHIYKATIKEGPVQSWIAGNPPIIHQALEKIGSLWRKEL</sequence>
<gene>
    <name evidence="2" type="ORF">PRZ48_003402</name>
</gene>
<dbReference type="EMBL" id="JAXOVC010000002">
    <property type="protein sequence ID" value="KAK4505439.1"/>
    <property type="molecule type" value="Genomic_DNA"/>
</dbReference>
<evidence type="ECO:0000259" key="1">
    <source>
        <dbReference type="Pfam" id="PF08450"/>
    </source>
</evidence>
<evidence type="ECO:0000313" key="2">
    <source>
        <dbReference type="EMBL" id="KAK4505439.1"/>
    </source>
</evidence>
<dbReference type="PANTHER" id="PTHR47064:SF2">
    <property type="entry name" value="SMP-30_GLUCONOLACTONASE_LRE-LIKE REGION DOMAIN-CONTAINING PROTEIN-RELATED"/>
    <property type="match status" value="1"/>
</dbReference>